<sequence>IQSLGGGSGTRETQAENQVYVSGLGERSMLQERDEKWERLSKVGGKTKCVY</sequence>
<name>A0A1A8IQE9_NOTKU</name>
<feature type="non-terminal residue" evidence="1">
    <location>
        <position position="1"/>
    </location>
</feature>
<keyword evidence="1" id="KW-0675">Receptor</keyword>
<reference evidence="1" key="1">
    <citation type="submission" date="2016-05" db="EMBL/GenBank/DDBJ databases">
        <authorList>
            <person name="Lavstsen T."/>
            <person name="Jespersen J.S."/>
        </authorList>
    </citation>
    <scope>NUCLEOTIDE SEQUENCE</scope>
    <source>
        <tissue evidence="1">Brain</tissue>
    </source>
</reference>
<proteinExistence type="predicted"/>
<organism evidence="1">
    <name type="scientific">Nothobranchius kuhntae</name>
    <name type="common">Beira killifish</name>
    <dbReference type="NCBI Taxonomy" id="321403"/>
    <lineage>
        <taxon>Eukaryota</taxon>
        <taxon>Metazoa</taxon>
        <taxon>Chordata</taxon>
        <taxon>Craniata</taxon>
        <taxon>Vertebrata</taxon>
        <taxon>Euteleostomi</taxon>
        <taxon>Actinopterygii</taxon>
        <taxon>Neopterygii</taxon>
        <taxon>Teleostei</taxon>
        <taxon>Neoteleostei</taxon>
        <taxon>Acanthomorphata</taxon>
        <taxon>Ovalentaria</taxon>
        <taxon>Atherinomorphae</taxon>
        <taxon>Cyprinodontiformes</taxon>
        <taxon>Nothobranchiidae</taxon>
        <taxon>Nothobranchius</taxon>
    </lineage>
</organism>
<dbReference type="EMBL" id="HAED01013119">
    <property type="protein sequence ID" value="SBQ99564.1"/>
    <property type="molecule type" value="Transcribed_RNA"/>
</dbReference>
<gene>
    <name evidence="1" type="primary">ORA4</name>
</gene>
<reference evidence="1" key="2">
    <citation type="submission" date="2016-06" db="EMBL/GenBank/DDBJ databases">
        <title>The genome of a short-lived fish provides insights into sex chromosome evolution and the genetic control of aging.</title>
        <authorList>
            <person name="Reichwald K."/>
            <person name="Felder M."/>
            <person name="Petzold A."/>
            <person name="Koch P."/>
            <person name="Groth M."/>
            <person name="Platzer M."/>
        </authorList>
    </citation>
    <scope>NUCLEOTIDE SEQUENCE</scope>
    <source>
        <tissue evidence="1">Brain</tissue>
    </source>
</reference>
<evidence type="ECO:0000313" key="1">
    <source>
        <dbReference type="EMBL" id="SBQ99564.1"/>
    </source>
</evidence>
<dbReference type="AlphaFoldDB" id="A0A1A8IQE9"/>
<accession>A0A1A8IQE9</accession>
<protein>
    <submittedName>
        <fullName evidence="1">Olfactory receptor class A related 4</fullName>
    </submittedName>
</protein>